<dbReference type="Proteomes" id="UP000188879">
    <property type="component" value="Unassembled WGS sequence"/>
</dbReference>
<name>A0A1V2H5H3_9PROT</name>
<reference evidence="1 2" key="1">
    <citation type="submission" date="2016-10" db="EMBL/GenBank/DDBJ databases">
        <title>Draft Genome sequence of Roseomonas sp. strain M3.</title>
        <authorList>
            <person name="Subhash Y."/>
            <person name="Lee S."/>
        </authorList>
    </citation>
    <scope>NUCLEOTIDE SEQUENCE [LARGE SCALE GENOMIC DNA]</scope>
    <source>
        <strain evidence="1 2">M3</strain>
    </source>
</reference>
<dbReference type="OrthoDB" id="7274058at2"/>
<organism evidence="1 2">
    <name type="scientific">Teichococcus deserti</name>
    <dbReference type="NCBI Taxonomy" id="1817963"/>
    <lineage>
        <taxon>Bacteria</taxon>
        <taxon>Pseudomonadati</taxon>
        <taxon>Pseudomonadota</taxon>
        <taxon>Alphaproteobacteria</taxon>
        <taxon>Acetobacterales</taxon>
        <taxon>Roseomonadaceae</taxon>
        <taxon>Roseomonas</taxon>
    </lineage>
</organism>
<accession>A0A1V2H5H3</accession>
<evidence type="ECO:0000313" key="2">
    <source>
        <dbReference type="Proteomes" id="UP000188879"/>
    </source>
</evidence>
<dbReference type="RefSeq" id="WP_076956713.1">
    <property type="nucleotide sequence ID" value="NZ_MLCO01000058.1"/>
</dbReference>
<protein>
    <submittedName>
        <fullName evidence="1">Uncharacterized protein</fullName>
    </submittedName>
</protein>
<evidence type="ECO:0000313" key="1">
    <source>
        <dbReference type="EMBL" id="ONG56008.1"/>
    </source>
</evidence>
<dbReference type="EMBL" id="MLCO01000058">
    <property type="protein sequence ID" value="ONG56008.1"/>
    <property type="molecule type" value="Genomic_DNA"/>
</dbReference>
<proteinExistence type="predicted"/>
<keyword evidence="2" id="KW-1185">Reference proteome</keyword>
<sequence>MSDPRVPLRLADPAEIAGQISFALRYDERGRSRPIAPGRPLGEFTADRTAEAVLRMLERGGYVIMKTPQAA</sequence>
<dbReference type="AlphaFoldDB" id="A0A1V2H5H3"/>
<gene>
    <name evidence="1" type="ORF">BKE38_07265</name>
</gene>
<comment type="caution">
    <text evidence="1">The sequence shown here is derived from an EMBL/GenBank/DDBJ whole genome shotgun (WGS) entry which is preliminary data.</text>
</comment>